<gene>
    <name evidence="2" type="ORF">FH972_022970</name>
</gene>
<organism evidence="2 3">
    <name type="scientific">Carpinus fangiana</name>
    <dbReference type="NCBI Taxonomy" id="176857"/>
    <lineage>
        <taxon>Eukaryota</taxon>
        <taxon>Viridiplantae</taxon>
        <taxon>Streptophyta</taxon>
        <taxon>Embryophyta</taxon>
        <taxon>Tracheophyta</taxon>
        <taxon>Spermatophyta</taxon>
        <taxon>Magnoliopsida</taxon>
        <taxon>eudicotyledons</taxon>
        <taxon>Gunneridae</taxon>
        <taxon>Pentapetalae</taxon>
        <taxon>rosids</taxon>
        <taxon>fabids</taxon>
        <taxon>Fagales</taxon>
        <taxon>Betulaceae</taxon>
        <taxon>Carpinus</taxon>
    </lineage>
</organism>
<feature type="signal peptide" evidence="1">
    <location>
        <begin position="1"/>
        <end position="18"/>
    </location>
</feature>
<evidence type="ECO:0000256" key="1">
    <source>
        <dbReference type="SAM" id="SignalP"/>
    </source>
</evidence>
<keyword evidence="1" id="KW-0732">Signal</keyword>
<evidence type="ECO:0000313" key="3">
    <source>
        <dbReference type="Proteomes" id="UP000327013"/>
    </source>
</evidence>
<dbReference type="EMBL" id="VIBQ01000013">
    <property type="protein sequence ID" value="KAB8345916.1"/>
    <property type="molecule type" value="Genomic_DNA"/>
</dbReference>
<accession>A0A5N6KTT2</accession>
<feature type="chain" id="PRO_5024365679" evidence="1">
    <location>
        <begin position="19"/>
        <end position="135"/>
    </location>
</feature>
<reference evidence="2 3" key="1">
    <citation type="submission" date="2019-06" db="EMBL/GenBank/DDBJ databases">
        <title>A chromosomal-level reference genome of Carpinus fangiana (Coryloideae, Betulaceae).</title>
        <authorList>
            <person name="Yang X."/>
            <person name="Wang Z."/>
            <person name="Zhang L."/>
            <person name="Hao G."/>
            <person name="Liu J."/>
            <person name="Yang Y."/>
        </authorList>
    </citation>
    <scope>NUCLEOTIDE SEQUENCE [LARGE SCALE GENOMIC DNA]</scope>
    <source>
        <strain evidence="2">Cfa_2016G</strain>
        <tissue evidence="2">Leaf</tissue>
    </source>
</reference>
<dbReference type="Proteomes" id="UP000327013">
    <property type="component" value="Unassembled WGS sequence"/>
</dbReference>
<proteinExistence type="predicted"/>
<evidence type="ECO:0000313" key="2">
    <source>
        <dbReference type="EMBL" id="KAB8345916.1"/>
    </source>
</evidence>
<sequence>MHFSTIISALALAASVSAQPATDLAHAKHPKYNFTVDITVYEGAGCTGKSLKFINHAECSTSPFLIASWRTFVPRKYRRVAQNYTLLGYGEDCSTPNRQGYYQIDIPTDSACHQGGTSDFGEQRSFNVIEGGSIG</sequence>
<keyword evidence="3" id="KW-1185">Reference proteome</keyword>
<name>A0A5N6KTT2_9ROSI</name>
<comment type="caution">
    <text evidence="2">The sequence shown here is derived from an EMBL/GenBank/DDBJ whole genome shotgun (WGS) entry which is preliminary data.</text>
</comment>
<protein>
    <submittedName>
        <fullName evidence="2">Uncharacterized protein</fullName>
    </submittedName>
</protein>
<dbReference type="AlphaFoldDB" id="A0A5N6KTT2"/>